<evidence type="ECO:0000313" key="4">
    <source>
        <dbReference type="EMBL" id="RMB56855.1"/>
    </source>
</evidence>
<keyword evidence="2" id="KW-0812">Transmembrane</keyword>
<accession>A0A3M0FWG7</accession>
<evidence type="ECO:0000313" key="6">
    <source>
        <dbReference type="Proteomes" id="UP001518680"/>
    </source>
</evidence>
<evidence type="ECO:0000313" key="5">
    <source>
        <dbReference type="Proteomes" id="UP000270649"/>
    </source>
</evidence>
<dbReference type="EMBL" id="JAACBX020000002">
    <property type="protein sequence ID" value="MBM0244870.1"/>
    <property type="molecule type" value="Genomic_DNA"/>
</dbReference>
<gene>
    <name evidence="4" type="ORF">D9543_10425</name>
    <name evidence="3" type="ORF">GWO63_011675</name>
</gene>
<evidence type="ECO:0000256" key="1">
    <source>
        <dbReference type="SAM" id="MobiDB-lite"/>
    </source>
</evidence>
<sequence>MTSAGKSRSAARYGSRDTAQTNSGSWTNKALVLIFAAMLVTLVYYGFQYFREKESVNAQISMVTQKVLSDDNMRVWVDVTRNHPDEDAYCIVQAYDYSKSEVGRREFAVPAGGNETHRFAVDVPTNARAVAGGAYGCSGNIPDYLDMDNPDYAESR</sequence>
<feature type="transmembrane region" description="Helical" evidence="2">
    <location>
        <begin position="30"/>
        <end position="47"/>
    </location>
</feature>
<keyword evidence="6" id="KW-1185">Reference proteome</keyword>
<name>A0A3M0FWG7_9CORY</name>
<evidence type="ECO:0000313" key="3">
    <source>
        <dbReference type="EMBL" id="MBM0244870.1"/>
    </source>
</evidence>
<dbReference type="Pfam" id="PF14155">
    <property type="entry name" value="DUF4307"/>
    <property type="match status" value="1"/>
</dbReference>
<comment type="caution">
    <text evidence="4">The sequence shown here is derived from an EMBL/GenBank/DDBJ whole genome shotgun (WGS) entry which is preliminary data.</text>
</comment>
<dbReference type="EMBL" id="REGC01000018">
    <property type="protein sequence ID" value="RMB56855.1"/>
    <property type="molecule type" value="Genomic_DNA"/>
</dbReference>
<proteinExistence type="predicted"/>
<reference evidence="4 5" key="1">
    <citation type="submission" date="2018-10" db="EMBL/GenBank/DDBJ databases">
        <title>Corynebacterium macginleyi genome sequencing and assembly of the type strain and two clinical samples.</title>
        <authorList>
            <person name="Bernier A.-M."/>
            <person name="Bernard K."/>
        </authorList>
    </citation>
    <scope>NUCLEOTIDE SEQUENCE [LARGE SCALE GENOMIC DNA]</scope>
    <source>
        <strain evidence="4 5">NML 120205</strain>
    </source>
</reference>
<feature type="region of interest" description="Disordered" evidence="1">
    <location>
        <begin position="1"/>
        <end position="23"/>
    </location>
</feature>
<protein>
    <submittedName>
        <fullName evidence="4">DUF4307 domain-containing protein</fullName>
    </submittedName>
</protein>
<dbReference type="GeneID" id="92746510"/>
<dbReference type="InterPro" id="IPR025443">
    <property type="entry name" value="DUF4307"/>
</dbReference>
<evidence type="ECO:0000256" key="2">
    <source>
        <dbReference type="SAM" id="Phobius"/>
    </source>
</evidence>
<dbReference type="RefSeq" id="WP_121911128.1">
    <property type="nucleotide sequence ID" value="NZ_CP068291.1"/>
</dbReference>
<organism evidence="4 5">
    <name type="scientific">Corynebacterium macginleyi</name>
    <dbReference type="NCBI Taxonomy" id="38290"/>
    <lineage>
        <taxon>Bacteria</taxon>
        <taxon>Bacillati</taxon>
        <taxon>Actinomycetota</taxon>
        <taxon>Actinomycetes</taxon>
        <taxon>Mycobacteriales</taxon>
        <taxon>Corynebacteriaceae</taxon>
        <taxon>Corynebacterium</taxon>
    </lineage>
</organism>
<dbReference type="Proteomes" id="UP001518680">
    <property type="component" value="Unassembled WGS sequence"/>
</dbReference>
<dbReference type="OrthoDB" id="4425882at2"/>
<dbReference type="AlphaFoldDB" id="A0A3M0FWG7"/>
<keyword evidence="2" id="KW-0472">Membrane</keyword>
<keyword evidence="2" id="KW-1133">Transmembrane helix</keyword>
<dbReference type="Proteomes" id="UP000270649">
    <property type="component" value="Unassembled WGS sequence"/>
</dbReference>
<reference evidence="3 6" key="2">
    <citation type="submission" date="2021-01" db="EMBL/GenBank/DDBJ databases">
        <title>Complete genome sequences of Corynebacterium macginleyi strains isolated from infectious keratitis.</title>
        <authorList>
            <person name="Sagerfors S."/>
            <person name="Poehlein A."/>
            <person name="Soderquist B."/>
            <person name="Bruggemann H."/>
        </authorList>
    </citation>
    <scope>NUCLEOTIDE SEQUENCE [LARGE SCALE GENOMIC DNA]</scope>
    <source>
        <strain evidence="3 6">12T220</strain>
    </source>
</reference>